<evidence type="ECO:0000259" key="1">
    <source>
        <dbReference type="Pfam" id="PF17921"/>
    </source>
</evidence>
<dbReference type="InParanoid" id="B4K1B0"/>
<protein>
    <submittedName>
        <fullName evidence="3">GH11089</fullName>
    </submittedName>
</protein>
<dbReference type="InterPro" id="IPR040676">
    <property type="entry name" value="DUF5641"/>
</dbReference>
<dbReference type="AlphaFoldDB" id="B4K1B0"/>
<dbReference type="Pfam" id="PF17921">
    <property type="entry name" value="Integrase_H2C2"/>
    <property type="match status" value="1"/>
</dbReference>
<feature type="domain" description="DUF5641" evidence="2">
    <location>
        <begin position="374"/>
        <end position="466"/>
    </location>
</feature>
<dbReference type="eggNOG" id="KOG0017">
    <property type="taxonomic scope" value="Eukaryota"/>
</dbReference>
<dbReference type="PhylomeDB" id="B4K1B0"/>
<dbReference type="HOGENOM" id="CLU_000526_8_1_1"/>
<organism evidence="4">
    <name type="scientific">Drosophila grimshawi</name>
    <name type="common">Hawaiian fruit fly</name>
    <name type="synonym">Idiomyia grimshawi</name>
    <dbReference type="NCBI Taxonomy" id="7222"/>
    <lineage>
        <taxon>Eukaryota</taxon>
        <taxon>Metazoa</taxon>
        <taxon>Ecdysozoa</taxon>
        <taxon>Arthropoda</taxon>
        <taxon>Hexapoda</taxon>
        <taxon>Insecta</taxon>
        <taxon>Pterygota</taxon>
        <taxon>Neoptera</taxon>
        <taxon>Endopterygota</taxon>
        <taxon>Diptera</taxon>
        <taxon>Brachycera</taxon>
        <taxon>Muscomorpha</taxon>
        <taxon>Ephydroidea</taxon>
        <taxon>Drosophilidae</taxon>
        <taxon>Drosophila</taxon>
        <taxon>Hawaiian Drosophila</taxon>
    </lineage>
</organism>
<dbReference type="OrthoDB" id="7868878at2759"/>
<reference evidence="3 4" key="1">
    <citation type="journal article" date="2007" name="Nature">
        <title>Evolution of genes and genomes on the Drosophila phylogeny.</title>
        <authorList>
            <consortium name="Drosophila 12 Genomes Consortium"/>
            <person name="Clark A.G."/>
            <person name="Eisen M.B."/>
            <person name="Smith D.R."/>
            <person name="Bergman C.M."/>
            <person name="Oliver B."/>
            <person name="Markow T.A."/>
            <person name="Kaufman T.C."/>
            <person name="Kellis M."/>
            <person name="Gelbart W."/>
            <person name="Iyer V.N."/>
            <person name="Pollard D.A."/>
            <person name="Sackton T.B."/>
            <person name="Larracuente A.M."/>
            <person name="Singh N.D."/>
            <person name="Abad J.P."/>
            <person name="Abt D.N."/>
            <person name="Adryan B."/>
            <person name="Aguade M."/>
            <person name="Akashi H."/>
            <person name="Anderson W.W."/>
            <person name="Aquadro C.F."/>
            <person name="Ardell D.H."/>
            <person name="Arguello R."/>
            <person name="Artieri C.G."/>
            <person name="Barbash D.A."/>
            <person name="Barker D."/>
            <person name="Barsanti P."/>
            <person name="Batterham P."/>
            <person name="Batzoglou S."/>
            <person name="Begun D."/>
            <person name="Bhutkar A."/>
            <person name="Blanco E."/>
            <person name="Bosak S.A."/>
            <person name="Bradley R.K."/>
            <person name="Brand A.D."/>
            <person name="Brent M.R."/>
            <person name="Brooks A.N."/>
            <person name="Brown R.H."/>
            <person name="Butlin R.K."/>
            <person name="Caggese C."/>
            <person name="Calvi B.R."/>
            <person name="Bernardo de Carvalho A."/>
            <person name="Caspi A."/>
            <person name="Castrezana S."/>
            <person name="Celniker S.E."/>
            <person name="Chang J.L."/>
            <person name="Chapple C."/>
            <person name="Chatterji S."/>
            <person name="Chinwalla A."/>
            <person name="Civetta A."/>
            <person name="Clifton S.W."/>
            <person name="Comeron J.M."/>
            <person name="Costello J.C."/>
            <person name="Coyne J.A."/>
            <person name="Daub J."/>
            <person name="David R.G."/>
            <person name="Delcher A.L."/>
            <person name="Delehaunty K."/>
            <person name="Do C.B."/>
            <person name="Ebling H."/>
            <person name="Edwards K."/>
            <person name="Eickbush T."/>
            <person name="Evans J.D."/>
            <person name="Filipski A."/>
            <person name="Findeiss S."/>
            <person name="Freyhult E."/>
            <person name="Fulton L."/>
            <person name="Fulton R."/>
            <person name="Garcia A.C."/>
            <person name="Gardiner A."/>
            <person name="Garfield D.A."/>
            <person name="Garvin B.E."/>
            <person name="Gibson G."/>
            <person name="Gilbert D."/>
            <person name="Gnerre S."/>
            <person name="Godfrey J."/>
            <person name="Good R."/>
            <person name="Gotea V."/>
            <person name="Gravely B."/>
            <person name="Greenberg A.J."/>
            <person name="Griffiths-Jones S."/>
            <person name="Gross S."/>
            <person name="Guigo R."/>
            <person name="Gustafson E.A."/>
            <person name="Haerty W."/>
            <person name="Hahn M.W."/>
            <person name="Halligan D.L."/>
            <person name="Halpern A.L."/>
            <person name="Halter G.M."/>
            <person name="Han M.V."/>
            <person name="Heger A."/>
            <person name="Hillier L."/>
            <person name="Hinrichs A.S."/>
            <person name="Holmes I."/>
            <person name="Hoskins R.A."/>
            <person name="Hubisz M.J."/>
            <person name="Hultmark D."/>
            <person name="Huntley M.A."/>
            <person name="Jaffe D.B."/>
            <person name="Jagadeeshan S."/>
            <person name="Jeck W.R."/>
            <person name="Johnson J."/>
            <person name="Jones C.D."/>
            <person name="Jordan W.C."/>
            <person name="Karpen G.H."/>
            <person name="Kataoka E."/>
            <person name="Keightley P.D."/>
            <person name="Kheradpour P."/>
            <person name="Kirkness E.F."/>
            <person name="Koerich L.B."/>
            <person name="Kristiansen K."/>
            <person name="Kudrna D."/>
            <person name="Kulathinal R.J."/>
            <person name="Kumar S."/>
            <person name="Kwok R."/>
            <person name="Lander E."/>
            <person name="Langley C.H."/>
            <person name="Lapoint R."/>
            <person name="Lazzaro B.P."/>
            <person name="Lee S.J."/>
            <person name="Levesque L."/>
            <person name="Li R."/>
            <person name="Lin C.F."/>
            <person name="Lin M.F."/>
            <person name="Lindblad-Toh K."/>
            <person name="Llopart A."/>
            <person name="Long M."/>
            <person name="Low L."/>
            <person name="Lozovsky E."/>
            <person name="Lu J."/>
            <person name="Luo M."/>
            <person name="Machado C.A."/>
            <person name="Makalowski W."/>
            <person name="Marzo M."/>
            <person name="Matsuda M."/>
            <person name="Matzkin L."/>
            <person name="McAllister B."/>
            <person name="McBride C.S."/>
            <person name="McKernan B."/>
            <person name="McKernan K."/>
            <person name="Mendez-Lago M."/>
            <person name="Minx P."/>
            <person name="Mollenhauer M.U."/>
            <person name="Montooth K."/>
            <person name="Mount S.M."/>
            <person name="Mu X."/>
            <person name="Myers E."/>
            <person name="Negre B."/>
            <person name="Newfeld S."/>
            <person name="Nielsen R."/>
            <person name="Noor M.A."/>
            <person name="O'Grady P."/>
            <person name="Pachter L."/>
            <person name="Papaceit M."/>
            <person name="Parisi M.J."/>
            <person name="Parisi M."/>
            <person name="Parts L."/>
            <person name="Pedersen J.S."/>
            <person name="Pesole G."/>
            <person name="Phillippy A.M."/>
            <person name="Ponting C.P."/>
            <person name="Pop M."/>
            <person name="Porcelli D."/>
            <person name="Powell J.R."/>
            <person name="Prohaska S."/>
            <person name="Pruitt K."/>
            <person name="Puig M."/>
            <person name="Quesneville H."/>
            <person name="Ram K.R."/>
            <person name="Rand D."/>
            <person name="Rasmussen M.D."/>
            <person name="Reed L.K."/>
            <person name="Reenan R."/>
            <person name="Reily A."/>
            <person name="Remington K.A."/>
            <person name="Rieger T.T."/>
            <person name="Ritchie M.G."/>
            <person name="Robin C."/>
            <person name="Rogers Y.H."/>
            <person name="Rohde C."/>
            <person name="Rozas J."/>
            <person name="Rubenfield M.J."/>
            <person name="Ruiz A."/>
            <person name="Russo S."/>
            <person name="Salzberg S.L."/>
            <person name="Sanchez-Gracia A."/>
            <person name="Saranga D.J."/>
            <person name="Sato H."/>
            <person name="Schaeffer S.W."/>
            <person name="Schatz M.C."/>
            <person name="Schlenke T."/>
            <person name="Schwartz R."/>
            <person name="Segarra C."/>
            <person name="Singh R.S."/>
            <person name="Sirot L."/>
            <person name="Sirota M."/>
            <person name="Sisneros N.B."/>
            <person name="Smith C.D."/>
            <person name="Smith T.F."/>
            <person name="Spieth J."/>
            <person name="Stage D.E."/>
            <person name="Stark A."/>
            <person name="Stephan W."/>
            <person name="Strausberg R.L."/>
            <person name="Strempel S."/>
            <person name="Sturgill D."/>
            <person name="Sutton G."/>
            <person name="Sutton G.G."/>
            <person name="Tao W."/>
            <person name="Teichmann S."/>
            <person name="Tobari Y.N."/>
            <person name="Tomimura Y."/>
            <person name="Tsolas J.M."/>
            <person name="Valente V.L."/>
            <person name="Venter E."/>
            <person name="Venter J.C."/>
            <person name="Vicario S."/>
            <person name="Vieira F.G."/>
            <person name="Vilella A.J."/>
            <person name="Villasante A."/>
            <person name="Walenz B."/>
            <person name="Wang J."/>
            <person name="Wasserman M."/>
            <person name="Watts T."/>
            <person name="Wilson D."/>
            <person name="Wilson R.K."/>
            <person name="Wing R.A."/>
            <person name="Wolfner M.F."/>
            <person name="Wong A."/>
            <person name="Wong G.K."/>
            <person name="Wu C.I."/>
            <person name="Wu G."/>
            <person name="Yamamoto D."/>
            <person name="Yang H.P."/>
            <person name="Yang S.P."/>
            <person name="Yorke J.A."/>
            <person name="Yoshida K."/>
            <person name="Zdobnov E."/>
            <person name="Zhang P."/>
            <person name="Zhang Y."/>
            <person name="Zimin A.V."/>
            <person name="Baldwin J."/>
            <person name="Abdouelleil A."/>
            <person name="Abdulkadir J."/>
            <person name="Abebe A."/>
            <person name="Abera B."/>
            <person name="Abreu J."/>
            <person name="Acer S.C."/>
            <person name="Aftuck L."/>
            <person name="Alexander A."/>
            <person name="An P."/>
            <person name="Anderson E."/>
            <person name="Anderson S."/>
            <person name="Arachi H."/>
            <person name="Azer M."/>
            <person name="Bachantsang P."/>
            <person name="Barry A."/>
            <person name="Bayul T."/>
            <person name="Berlin A."/>
            <person name="Bessette D."/>
            <person name="Bloom T."/>
            <person name="Blye J."/>
            <person name="Boguslavskiy L."/>
            <person name="Bonnet C."/>
            <person name="Boukhgalter B."/>
            <person name="Bourzgui I."/>
            <person name="Brown A."/>
            <person name="Cahill P."/>
            <person name="Channer S."/>
            <person name="Cheshatsang Y."/>
            <person name="Chuda L."/>
            <person name="Citroen M."/>
            <person name="Collymore A."/>
            <person name="Cooke P."/>
            <person name="Costello M."/>
            <person name="D'Aco K."/>
            <person name="Daza R."/>
            <person name="De Haan G."/>
            <person name="DeGray S."/>
            <person name="DeMaso C."/>
            <person name="Dhargay N."/>
            <person name="Dooley K."/>
            <person name="Dooley E."/>
            <person name="Doricent M."/>
            <person name="Dorje P."/>
            <person name="Dorjee K."/>
            <person name="Dupes A."/>
            <person name="Elong R."/>
            <person name="Falk J."/>
            <person name="Farina A."/>
            <person name="Faro S."/>
            <person name="Ferguson D."/>
            <person name="Fisher S."/>
            <person name="Foley C.D."/>
            <person name="Franke A."/>
            <person name="Friedrich D."/>
            <person name="Gadbois L."/>
            <person name="Gearin G."/>
            <person name="Gearin C.R."/>
            <person name="Giannoukos G."/>
            <person name="Goode T."/>
            <person name="Graham J."/>
            <person name="Grandbois E."/>
            <person name="Grewal S."/>
            <person name="Gyaltsen K."/>
            <person name="Hafez N."/>
            <person name="Hagos B."/>
            <person name="Hall J."/>
            <person name="Henson C."/>
            <person name="Hollinger A."/>
            <person name="Honan T."/>
            <person name="Huard M.D."/>
            <person name="Hughes L."/>
            <person name="Hurhula B."/>
            <person name="Husby M.E."/>
            <person name="Kamat A."/>
            <person name="Kanga B."/>
            <person name="Kashin S."/>
            <person name="Khazanovich D."/>
            <person name="Kisner P."/>
            <person name="Lance K."/>
            <person name="Lara M."/>
            <person name="Lee W."/>
            <person name="Lennon N."/>
            <person name="Letendre F."/>
            <person name="LeVine R."/>
            <person name="Lipovsky A."/>
            <person name="Liu X."/>
            <person name="Liu J."/>
            <person name="Liu S."/>
            <person name="Lokyitsang T."/>
            <person name="Lokyitsang Y."/>
            <person name="Lubonja R."/>
            <person name="Lui A."/>
            <person name="MacDonald P."/>
            <person name="Magnisalis V."/>
            <person name="Maru K."/>
            <person name="Matthews C."/>
            <person name="McCusker W."/>
            <person name="McDonough S."/>
            <person name="Mehta T."/>
            <person name="Meldrim J."/>
            <person name="Meneus L."/>
            <person name="Mihai O."/>
            <person name="Mihalev A."/>
            <person name="Mihova T."/>
            <person name="Mittelman R."/>
            <person name="Mlenga V."/>
            <person name="Montmayeur A."/>
            <person name="Mulrain L."/>
            <person name="Navidi A."/>
            <person name="Naylor J."/>
            <person name="Negash T."/>
            <person name="Nguyen T."/>
            <person name="Nguyen N."/>
            <person name="Nicol R."/>
            <person name="Norbu C."/>
            <person name="Norbu N."/>
            <person name="Novod N."/>
            <person name="O'Neill B."/>
            <person name="Osman S."/>
            <person name="Markiewicz E."/>
            <person name="Oyono O.L."/>
            <person name="Patti C."/>
            <person name="Phunkhang P."/>
            <person name="Pierre F."/>
            <person name="Priest M."/>
            <person name="Raghuraman S."/>
            <person name="Rege F."/>
            <person name="Reyes R."/>
            <person name="Rise C."/>
            <person name="Rogov P."/>
            <person name="Ross K."/>
            <person name="Ryan E."/>
            <person name="Settipalli S."/>
            <person name="Shea T."/>
            <person name="Sherpa N."/>
            <person name="Shi L."/>
            <person name="Shih D."/>
            <person name="Sparrow T."/>
            <person name="Spaulding J."/>
            <person name="Stalker J."/>
            <person name="Stange-Thomann N."/>
            <person name="Stavropoulos S."/>
            <person name="Stone C."/>
            <person name="Strader C."/>
            <person name="Tesfaye S."/>
            <person name="Thomson T."/>
            <person name="Thoulutsang Y."/>
            <person name="Thoulutsang D."/>
            <person name="Topham K."/>
            <person name="Topping I."/>
            <person name="Tsamla T."/>
            <person name="Vassiliev H."/>
            <person name="Vo A."/>
            <person name="Wangchuk T."/>
            <person name="Wangdi T."/>
            <person name="Weiand M."/>
            <person name="Wilkinson J."/>
            <person name="Wilson A."/>
            <person name="Yadav S."/>
            <person name="Young G."/>
            <person name="Yu Q."/>
            <person name="Zembek L."/>
            <person name="Zhong D."/>
            <person name="Zimmer A."/>
            <person name="Zwirko Z."/>
            <person name="Jaffe D.B."/>
            <person name="Alvarez P."/>
            <person name="Brockman W."/>
            <person name="Butler J."/>
            <person name="Chin C."/>
            <person name="Gnerre S."/>
            <person name="Grabherr M."/>
            <person name="Kleber M."/>
            <person name="Mauceli E."/>
            <person name="MacCallum I."/>
        </authorList>
    </citation>
    <scope>NUCLEOTIDE SEQUENCE [LARGE SCALE GENOMIC DNA]</scope>
    <source>
        <strain evidence="4">Tucson 15287-2541.00</strain>
    </source>
</reference>
<gene>
    <name evidence="3" type="primary">Dgri\GH11089</name>
    <name evidence="3" type="ORF">Dgri_GH11089</name>
</gene>
<dbReference type="Proteomes" id="UP000001070">
    <property type="component" value="Unassembled WGS sequence"/>
</dbReference>
<dbReference type="GO" id="GO:0071897">
    <property type="term" value="P:DNA biosynthetic process"/>
    <property type="evidence" value="ECO:0007669"/>
    <property type="project" value="UniProtKB-ARBA"/>
</dbReference>
<name>B4K1B0_DROGR</name>
<dbReference type="PANTHER" id="PTHR47331">
    <property type="entry name" value="PHD-TYPE DOMAIN-CONTAINING PROTEIN"/>
    <property type="match status" value="1"/>
</dbReference>
<evidence type="ECO:0000313" key="3">
    <source>
        <dbReference type="EMBL" id="EDV99511.1"/>
    </source>
</evidence>
<proteinExistence type="predicted"/>
<dbReference type="EMBL" id="CH916916">
    <property type="protein sequence ID" value="EDV99511.1"/>
    <property type="molecule type" value="Genomic_DNA"/>
</dbReference>
<accession>B4K1B0</accession>
<dbReference type="Pfam" id="PF18701">
    <property type="entry name" value="DUF5641"/>
    <property type="match status" value="1"/>
</dbReference>
<sequence length="470" mass="53679">MSLVTEPNLSEPHYYIPHHCVLKPSSESTKLRVVFDASCRTSNQTSLNDHLLVGPTLQDDLYLLLLRFRLHRYAITADVTKMYRQVNVDLNDRKYQYILWRALPDEPLRTYQLNTVTYGTASAPYLAIRSLHILANLSRTEYSIGAAVIESSFYVDDLLSGDRSTGFSLIRVGGRLDNVEFENFEKHPILLPSKSYFVWIYVRHLHLRNCHAGPKALVALIRLEYWIVNDRDLARRIVRTCMACVRYKPKLERQLMGSLPVERLRPEHPFQRCGIDFCGPINTAPHFGGLWEAAVKSAKGLLHKTLSNTRLTFEELCTITIEIEAVLNYRPLSPMSPDPNDLSAITLGHLLVGKPLRALPEQTIATPHLNNLERFDVITAAKQQFWRRWSSDYIHELRARTKWTSSSSNLAIGTMVIIHDDNLPAQQWKLGRIEALVPGKDGHVRVVHLRTANGICWRPVHKLATLPMEA</sequence>
<dbReference type="InterPro" id="IPR043502">
    <property type="entry name" value="DNA/RNA_pol_sf"/>
</dbReference>
<dbReference type="OMA" id="PQDMYLR"/>
<evidence type="ECO:0000259" key="2">
    <source>
        <dbReference type="Pfam" id="PF18701"/>
    </source>
</evidence>
<dbReference type="PANTHER" id="PTHR47331:SF1">
    <property type="entry name" value="GAG-LIKE PROTEIN"/>
    <property type="match status" value="1"/>
</dbReference>
<evidence type="ECO:0000313" key="4">
    <source>
        <dbReference type="Proteomes" id="UP000001070"/>
    </source>
</evidence>
<keyword evidence="4" id="KW-1185">Reference proteome</keyword>
<dbReference type="InterPro" id="IPR041588">
    <property type="entry name" value="Integrase_H2C2"/>
</dbReference>
<feature type="domain" description="Integrase zinc-binding" evidence="1">
    <location>
        <begin position="202"/>
        <end position="249"/>
    </location>
</feature>
<dbReference type="SUPFAM" id="SSF56672">
    <property type="entry name" value="DNA/RNA polymerases"/>
    <property type="match status" value="1"/>
</dbReference>